<dbReference type="EMBL" id="CYTV01000002">
    <property type="protein sequence ID" value="CUI57216.1"/>
    <property type="molecule type" value="Genomic_DNA"/>
</dbReference>
<evidence type="ECO:0000259" key="1">
    <source>
        <dbReference type="Pfam" id="PF03417"/>
    </source>
</evidence>
<keyword evidence="3" id="KW-0378">Hydrolase</keyword>
<dbReference type="Proteomes" id="UP000053096">
    <property type="component" value="Unassembled WGS sequence"/>
</dbReference>
<evidence type="ECO:0000313" key="4">
    <source>
        <dbReference type="Proteomes" id="UP000053096"/>
    </source>
</evidence>
<gene>
    <name evidence="2" type="ORF">BBN53_06390</name>
    <name evidence="3" type="ORF">ERS370011_01227</name>
</gene>
<dbReference type="PANTHER" id="PTHR34180:SF1">
    <property type="entry name" value="BETA-ALANYL-DOPAMINE_CARCININE HYDROLASE"/>
    <property type="match status" value="1"/>
</dbReference>
<dbReference type="InterPro" id="IPR047794">
    <property type="entry name" value="C45_proenzyme-like"/>
</dbReference>
<dbReference type="RefSeq" id="WP_043212779.1">
    <property type="nucleotide sequence ID" value="NZ_CAJGUP010000124.1"/>
</dbReference>
<dbReference type="EMBL" id="CP016440">
    <property type="protein sequence ID" value="ANY15558.1"/>
    <property type="molecule type" value="Genomic_DNA"/>
</dbReference>
<evidence type="ECO:0000313" key="3">
    <source>
        <dbReference type="EMBL" id="CUI57216.1"/>
    </source>
</evidence>
<dbReference type="AlphaFoldDB" id="A0A0J6F3S9"/>
<organism evidence="3 4">
    <name type="scientific">Bordetella pseudohinzii</name>
    <dbReference type="NCBI Taxonomy" id="1331258"/>
    <lineage>
        <taxon>Bacteria</taxon>
        <taxon>Pseudomonadati</taxon>
        <taxon>Pseudomonadota</taxon>
        <taxon>Betaproteobacteria</taxon>
        <taxon>Burkholderiales</taxon>
        <taxon>Alcaligenaceae</taxon>
        <taxon>Bordetella</taxon>
    </lineage>
</organism>
<dbReference type="KEGG" id="bpdz:BBN53_06390"/>
<sequence>MTQAFPLIEISGAPRERGRQYGRQAAERIVKGVSHYSAQIQKLGLDQPKLAAVIRDYLPVMEGFDAAHVEEMRGIAEGAGIPFEDVVLLNARSEVLKLAASPALRERLQAAGEVDDGCTGVVVMPGATARGQLLHAQNWDWKHECAETAVVLRVRREDGPDILTFTEAGGLARSGLNAAGIALTANFLESNLDYRKVGVPLPLIRRKILEQEHLALAMRAAYVTRKSGSNNMMVSHAGGVAVNFECAPEETFLLHPSGGLLVHANHWLSPVALGKLRDTGIASTPDTLYRDTRVRELLEPHHGAIEVAHVKAALLDDFASPWSVCRPPRLNLASNLSATVATVVIQPAARLMEVAALPAVSAEFTAYGFAD</sequence>
<evidence type="ECO:0000313" key="5">
    <source>
        <dbReference type="Proteomes" id="UP000092950"/>
    </source>
</evidence>
<dbReference type="InterPro" id="IPR047801">
    <property type="entry name" value="Peptidase_C45"/>
</dbReference>
<dbReference type="Pfam" id="PF03417">
    <property type="entry name" value="AAT"/>
    <property type="match status" value="1"/>
</dbReference>
<dbReference type="NCBIfam" id="NF040521">
    <property type="entry name" value="C45_proenzyme"/>
    <property type="match status" value="1"/>
</dbReference>
<dbReference type="OrthoDB" id="2910336at2"/>
<dbReference type="GO" id="GO:0016787">
    <property type="term" value="F:hydrolase activity"/>
    <property type="evidence" value="ECO:0007669"/>
    <property type="project" value="UniProtKB-KW"/>
</dbReference>
<dbReference type="Gene3D" id="1.10.10.2120">
    <property type="match status" value="1"/>
</dbReference>
<proteinExistence type="predicted"/>
<accession>A0A0M7DTZ8</accession>
<evidence type="ECO:0000313" key="2">
    <source>
        <dbReference type="EMBL" id="ANY15558.1"/>
    </source>
</evidence>
<dbReference type="PANTHER" id="PTHR34180">
    <property type="entry name" value="PEPTIDASE C45"/>
    <property type="match status" value="1"/>
</dbReference>
<accession>A0A0J6F3S9</accession>
<reference evidence="2 5" key="2">
    <citation type="submission" date="2016-07" db="EMBL/GenBank/DDBJ databases">
        <title>Complete genome sequences of Bordetella pseudohinzii.</title>
        <authorList>
            <person name="Spilker T."/>
            <person name="Darrah R."/>
            <person name="LiPuma J.J."/>
        </authorList>
    </citation>
    <scope>NUCLEOTIDE SEQUENCE [LARGE SCALE GENOMIC DNA]</scope>
    <source>
        <strain evidence="2 5">HI4681</strain>
    </source>
</reference>
<dbReference type="InterPro" id="IPR005079">
    <property type="entry name" value="Peptidase_C45_hydrolase"/>
</dbReference>
<feature type="domain" description="Peptidase C45 hydrolase" evidence="1">
    <location>
        <begin position="134"/>
        <end position="354"/>
    </location>
</feature>
<dbReference type="Proteomes" id="UP000092950">
    <property type="component" value="Chromosome"/>
</dbReference>
<dbReference type="Gene3D" id="3.60.60.10">
    <property type="entry name" value="Penicillin V Acylase, Chain A"/>
    <property type="match status" value="1"/>
</dbReference>
<name>A0A0J6F3S9_9BORD</name>
<protein>
    <submittedName>
        <fullName evidence="2">Peptidase C45</fullName>
    </submittedName>
    <submittedName>
        <fullName evidence="3">Predicted choloylglycine hydrolase</fullName>
    </submittedName>
</protein>
<keyword evidence="5" id="KW-1185">Reference proteome</keyword>
<reference evidence="3 4" key="1">
    <citation type="submission" date="2015-09" db="EMBL/GenBank/DDBJ databases">
        <authorList>
            <person name="Jackson K.R."/>
            <person name="Lunt B.L."/>
            <person name="Fisher J.N.B."/>
            <person name="Gardner A.V."/>
            <person name="Bailey M.E."/>
            <person name="Deus L.M."/>
            <person name="Earl A.S."/>
            <person name="Gibby P.D."/>
            <person name="Hartmann K.A."/>
            <person name="Liu J.E."/>
            <person name="Manci A.M."/>
            <person name="Nielsen D.A."/>
            <person name="Solomon M.B."/>
            <person name="Breakwell D.P."/>
            <person name="Burnett S.H."/>
            <person name="Grose J.H."/>
        </authorList>
    </citation>
    <scope>NUCLEOTIDE SEQUENCE [LARGE SCALE GENOMIC DNA]</scope>
    <source>
        <strain evidence="3 4">2789STDY5608636</strain>
    </source>
</reference>